<dbReference type="Pfam" id="PF14106">
    <property type="entry name" value="DUF4279"/>
    <property type="match status" value="1"/>
</dbReference>
<dbReference type="AlphaFoldDB" id="A0A1I2L6V9"/>
<reference evidence="1 2" key="1">
    <citation type="submission" date="2016-10" db="EMBL/GenBank/DDBJ databases">
        <authorList>
            <person name="de Groot N.N."/>
        </authorList>
    </citation>
    <scope>NUCLEOTIDE SEQUENCE [LARGE SCALE GENOMIC DNA]</scope>
    <source>
        <strain evidence="1 2">DSM 43019</strain>
    </source>
</reference>
<organism evidence="1 2">
    <name type="scientific">Actinoplanes philippinensis</name>
    <dbReference type="NCBI Taxonomy" id="35752"/>
    <lineage>
        <taxon>Bacteria</taxon>
        <taxon>Bacillati</taxon>
        <taxon>Actinomycetota</taxon>
        <taxon>Actinomycetes</taxon>
        <taxon>Micromonosporales</taxon>
        <taxon>Micromonosporaceae</taxon>
        <taxon>Actinoplanes</taxon>
    </lineage>
</organism>
<evidence type="ECO:0008006" key="3">
    <source>
        <dbReference type="Google" id="ProtNLM"/>
    </source>
</evidence>
<sequence length="180" mass="19898">MPRRPPSDAETDGRSDCVQRAYLYFVKDIDTGGPPYSTEDLDLMAFDPGEVTRLAGLQPTEAWRRGDARAGRPDPQRFSNWTYELPETRTYVTEEVVTRLLDEIEPHAGGIAEACTALGLRAGINVVIEMSGVRDAEDGEVILSTAAVTYTSETLKRLARLNVSVDHDQYVILPGRHPGH</sequence>
<dbReference type="Proteomes" id="UP000199645">
    <property type="component" value="Unassembled WGS sequence"/>
</dbReference>
<dbReference type="RefSeq" id="WP_093621178.1">
    <property type="nucleotide sequence ID" value="NZ_BOMT01000095.1"/>
</dbReference>
<evidence type="ECO:0000313" key="2">
    <source>
        <dbReference type="Proteomes" id="UP000199645"/>
    </source>
</evidence>
<dbReference type="STRING" id="35752.SAMN05421541_12030"/>
<name>A0A1I2L6V9_9ACTN</name>
<proteinExistence type="predicted"/>
<keyword evidence="2" id="KW-1185">Reference proteome</keyword>
<dbReference type="InterPro" id="IPR025459">
    <property type="entry name" value="DUF4279"/>
</dbReference>
<accession>A0A1I2L6V9</accession>
<dbReference type="OrthoDB" id="3296407at2"/>
<dbReference type="EMBL" id="FONV01000020">
    <property type="protein sequence ID" value="SFF74288.1"/>
    <property type="molecule type" value="Genomic_DNA"/>
</dbReference>
<gene>
    <name evidence="1" type="ORF">SAMN05421541_12030</name>
</gene>
<protein>
    <recommendedName>
        <fullName evidence="3">DUF4279 domain-containing protein</fullName>
    </recommendedName>
</protein>
<evidence type="ECO:0000313" key="1">
    <source>
        <dbReference type="EMBL" id="SFF74288.1"/>
    </source>
</evidence>